<evidence type="ECO:0000313" key="2">
    <source>
        <dbReference type="Proteomes" id="UP000515465"/>
    </source>
</evidence>
<proteinExistence type="predicted"/>
<protein>
    <submittedName>
        <fullName evidence="1">Helix-turn-helix domain-containing protein</fullName>
    </submittedName>
</protein>
<gene>
    <name evidence="1" type="ORF">HB778_17740</name>
</gene>
<accession>A0A7G6T3H3</accession>
<evidence type="ECO:0000313" key="1">
    <source>
        <dbReference type="EMBL" id="QND61305.1"/>
    </source>
</evidence>
<name>A0A7G6T3H3_9HYPH</name>
<dbReference type="AlphaFoldDB" id="A0A7G6T3H3"/>
<sequence>MMTAAQLCARYGSITPMTLYRWLKDERLGFPQPLRINHQRYWKASEIVAWESAHARQSTAVKHAA</sequence>
<organism evidence="1 2">
    <name type="scientific">Mesorhizobium huakuii</name>
    <dbReference type="NCBI Taxonomy" id="28104"/>
    <lineage>
        <taxon>Bacteria</taxon>
        <taxon>Pseudomonadati</taxon>
        <taxon>Pseudomonadota</taxon>
        <taxon>Alphaproteobacteria</taxon>
        <taxon>Hyphomicrobiales</taxon>
        <taxon>Phyllobacteriaceae</taxon>
        <taxon>Mesorhizobium</taxon>
    </lineage>
</organism>
<dbReference type="Proteomes" id="UP000515465">
    <property type="component" value="Chromosome"/>
</dbReference>
<dbReference type="EMBL" id="CP050296">
    <property type="protein sequence ID" value="QND61305.1"/>
    <property type="molecule type" value="Genomic_DNA"/>
</dbReference>
<reference evidence="2" key="1">
    <citation type="journal article" date="2020" name="Mol. Plant Microbe">
        <title>Rhizobial microsymbionts of the narrowly endemic Oxytropis species growing in Kamchatka are characterized by significant genetic diversity and possess a set of genes that are associated with T3SS and T6SS secretion systems and can affect the development of symbiosis.</title>
        <authorList>
            <person name="Safronova V."/>
            <person name="Guro P."/>
            <person name="Sazanova A."/>
            <person name="Kuznetsova I."/>
            <person name="Belimov A."/>
            <person name="Yakubov V."/>
            <person name="Chirak E."/>
            <person name="Afonin A."/>
            <person name="Gogolev Y."/>
            <person name="Andronov E."/>
            <person name="Tikhonovich I."/>
        </authorList>
    </citation>
    <scope>NUCLEOTIDE SEQUENCE [LARGE SCALE GENOMIC DNA]</scope>
    <source>
        <strain evidence="2">583</strain>
    </source>
</reference>